<dbReference type="Proteomes" id="UP000242310">
    <property type="component" value="Unassembled WGS sequence"/>
</dbReference>
<evidence type="ECO:0000256" key="4">
    <source>
        <dbReference type="ARBA" id="ARBA00022989"/>
    </source>
</evidence>
<protein>
    <recommendedName>
        <fullName evidence="6">Probable membrane transporter protein</fullName>
    </recommendedName>
</protein>
<accession>A0A2P8HL09</accession>
<feature type="transmembrane region" description="Helical" evidence="6">
    <location>
        <begin position="7"/>
        <end position="34"/>
    </location>
</feature>
<dbReference type="AlphaFoldDB" id="A0A2P8HL09"/>
<dbReference type="Pfam" id="PF01925">
    <property type="entry name" value="TauE"/>
    <property type="match status" value="1"/>
</dbReference>
<feature type="transmembrane region" description="Helical" evidence="6">
    <location>
        <begin position="203"/>
        <end position="222"/>
    </location>
</feature>
<feature type="transmembrane region" description="Helical" evidence="6">
    <location>
        <begin position="49"/>
        <end position="69"/>
    </location>
</feature>
<dbReference type="GO" id="GO:0005886">
    <property type="term" value="C:plasma membrane"/>
    <property type="evidence" value="ECO:0007669"/>
    <property type="project" value="UniProtKB-SubCell"/>
</dbReference>
<evidence type="ECO:0000313" key="7">
    <source>
        <dbReference type="EMBL" id="PSL46902.1"/>
    </source>
</evidence>
<evidence type="ECO:0000256" key="2">
    <source>
        <dbReference type="ARBA" id="ARBA00009142"/>
    </source>
</evidence>
<comment type="similarity">
    <text evidence="2 6">Belongs to the 4-toluene sulfonate uptake permease (TSUP) (TC 2.A.102) family.</text>
</comment>
<evidence type="ECO:0000256" key="6">
    <source>
        <dbReference type="RuleBase" id="RU363041"/>
    </source>
</evidence>
<name>A0A2P8HL09_9BACI</name>
<feature type="transmembrane region" description="Helical" evidence="6">
    <location>
        <begin position="234"/>
        <end position="252"/>
    </location>
</feature>
<dbReference type="EMBL" id="PYAV01000005">
    <property type="protein sequence ID" value="PSL46902.1"/>
    <property type="molecule type" value="Genomic_DNA"/>
</dbReference>
<feature type="transmembrane region" description="Helical" evidence="6">
    <location>
        <begin position="104"/>
        <end position="122"/>
    </location>
</feature>
<comment type="subcellular location">
    <subcellularLocation>
        <location evidence="6">Cell membrane</location>
        <topology evidence="6">Multi-pass membrane protein</topology>
    </subcellularLocation>
    <subcellularLocation>
        <location evidence="1">Membrane</location>
        <topology evidence="1">Multi-pass membrane protein</topology>
    </subcellularLocation>
</comment>
<dbReference type="PANTHER" id="PTHR43701:SF13">
    <property type="entry name" value="MEMBRANE TRANSPORTER PROTEIN YRKJ-RELATED"/>
    <property type="match status" value="1"/>
</dbReference>
<comment type="caution">
    <text evidence="7">The sequence shown here is derived from an EMBL/GenBank/DDBJ whole genome shotgun (WGS) entry which is preliminary data.</text>
</comment>
<proteinExistence type="inferred from homology"/>
<feature type="transmembrane region" description="Helical" evidence="6">
    <location>
        <begin position="179"/>
        <end position="197"/>
    </location>
</feature>
<gene>
    <name evidence="7" type="ORF">B0H94_10552</name>
</gene>
<evidence type="ECO:0000256" key="1">
    <source>
        <dbReference type="ARBA" id="ARBA00004141"/>
    </source>
</evidence>
<evidence type="ECO:0000313" key="8">
    <source>
        <dbReference type="Proteomes" id="UP000242310"/>
    </source>
</evidence>
<dbReference type="InterPro" id="IPR051598">
    <property type="entry name" value="TSUP/Inactive_protease-like"/>
</dbReference>
<keyword evidence="6" id="KW-1003">Cell membrane</keyword>
<sequence>MMAVVMFLIGLASGVITGMLSVGGGVILVFFLMMIPPLIIQTEFPMQTIAGYSIMQAFFATLSGAVFYFKERLIDRTMVIFLGIPSFFGGMGGVAVAHNLSDEFLRWFFAFMALSAALMMLIPQKDKEEAVYKNRKLVLAFSTLIGVFIGVAGGMLGIAAGFLFVPAMIYLFKIPIKKAIGTSLVACFLLAAGSFLMKLTTDAISLQLGIMLVAGGILGAQVGGRVNRAFSPLLLKRVTAAAILIISLTVVYDLF</sequence>
<feature type="transmembrane region" description="Helical" evidence="6">
    <location>
        <begin position="78"/>
        <end position="98"/>
    </location>
</feature>
<dbReference type="InterPro" id="IPR002781">
    <property type="entry name" value="TM_pro_TauE-like"/>
</dbReference>
<evidence type="ECO:0000256" key="3">
    <source>
        <dbReference type="ARBA" id="ARBA00022692"/>
    </source>
</evidence>
<keyword evidence="3 6" id="KW-0812">Transmembrane</keyword>
<organism evidence="7 8">
    <name type="scientific">Salsuginibacillus halophilus</name>
    <dbReference type="NCBI Taxonomy" id="517424"/>
    <lineage>
        <taxon>Bacteria</taxon>
        <taxon>Bacillati</taxon>
        <taxon>Bacillota</taxon>
        <taxon>Bacilli</taxon>
        <taxon>Bacillales</taxon>
        <taxon>Bacillaceae</taxon>
        <taxon>Salsuginibacillus</taxon>
    </lineage>
</organism>
<keyword evidence="5 6" id="KW-0472">Membrane</keyword>
<keyword evidence="8" id="KW-1185">Reference proteome</keyword>
<reference evidence="7 8" key="1">
    <citation type="submission" date="2018-03" db="EMBL/GenBank/DDBJ databases">
        <title>Genomic Encyclopedia of Type Strains, Phase III (KMG-III): the genomes of soil and plant-associated and newly described type strains.</title>
        <authorList>
            <person name="Whitman W."/>
        </authorList>
    </citation>
    <scope>NUCLEOTIDE SEQUENCE [LARGE SCALE GENOMIC DNA]</scope>
    <source>
        <strain evidence="7 8">CGMCC 1.07653</strain>
    </source>
</reference>
<dbReference type="PANTHER" id="PTHR43701">
    <property type="entry name" value="MEMBRANE TRANSPORTER PROTEIN MJ0441-RELATED"/>
    <property type="match status" value="1"/>
</dbReference>
<keyword evidence="4 6" id="KW-1133">Transmembrane helix</keyword>
<evidence type="ECO:0000256" key="5">
    <source>
        <dbReference type="ARBA" id="ARBA00023136"/>
    </source>
</evidence>
<feature type="transmembrane region" description="Helical" evidence="6">
    <location>
        <begin position="134"/>
        <end position="150"/>
    </location>
</feature>